<dbReference type="NCBIfam" id="NF001109">
    <property type="entry name" value="PRK00136.1"/>
    <property type="match status" value="1"/>
</dbReference>
<evidence type="ECO:0000313" key="6">
    <source>
        <dbReference type="EMBL" id="OGY15886.1"/>
    </source>
</evidence>
<gene>
    <name evidence="6" type="ORF">A2784_03505</name>
</gene>
<sequence>MDPIADLLVRIKNAYAANRSQVAMPASRGKQMVAQILAKNGYVAKVTVTGRGKERQLLVELKYVKHMPAISQVKRVSKPGRRVYRKVAELPRVLQGQGIAIVSTSK</sequence>
<dbReference type="STRING" id="1797589.A2784_03505"/>
<feature type="non-terminal residue" evidence="6">
    <location>
        <position position="106"/>
    </location>
</feature>
<dbReference type="InterPro" id="IPR035987">
    <property type="entry name" value="Ribosomal_uS8_sf"/>
</dbReference>
<dbReference type="FunFam" id="3.30.1490.10:FF:000001">
    <property type="entry name" value="30S ribosomal protein S8"/>
    <property type="match status" value="1"/>
</dbReference>
<dbReference type="GO" id="GO:1990904">
    <property type="term" value="C:ribonucleoprotein complex"/>
    <property type="evidence" value="ECO:0007669"/>
    <property type="project" value="UniProtKB-KW"/>
</dbReference>
<dbReference type="SUPFAM" id="SSF56047">
    <property type="entry name" value="Ribosomal protein S8"/>
    <property type="match status" value="1"/>
</dbReference>
<dbReference type="Gene3D" id="3.30.1370.30">
    <property type="match status" value="1"/>
</dbReference>
<dbReference type="Pfam" id="PF00410">
    <property type="entry name" value="Ribosomal_S8"/>
    <property type="match status" value="1"/>
</dbReference>
<dbReference type="InterPro" id="IPR000630">
    <property type="entry name" value="Ribosomal_uS8"/>
</dbReference>
<accession>A0A1G1VKL3</accession>
<evidence type="ECO:0000256" key="3">
    <source>
        <dbReference type="ARBA" id="ARBA00023274"/>
    </source>
</evidence>
<organism evidence="6 7">
    <name type="scientific">Candidatus Chisholmbacteria bacterium RIFCSPHIGHO2_01_FULL_48_12</name>
    <dbReference type="NCBI Taxonomy" id="1797589"/>
    <lineage>
        <taxon>Bacteria</taxon>
        <taxon>Candidatus Chisholmiibacteriota</taxon>
    </lineage>
</organism>
<dbReference type="GO" id="GO:0005737">
    <property type="term" value="C:cytoplasm"/>
    <property type="evidence" value="ECO:0007669"/>
    <property type="project" value="UniProtKB-ARBA"/>
</dbReference>
<reference evidence="6 7" key="1">
    <citation type="journal article" date="2016" name="Nat. Commun.">
        <title>Thousands of microbial genomes shed light on interconnected biogeochemical processes in an aquifer system.</title>
        <authorList>
            <person name="Anantharaman K."/>
            <person name="Brown C.T."/>
            <person name="Hug L.A."/>
            <person name="Sharon I."/>
            <person name="Castelle C.J."/>
            <person name="Probst A.J."/>
            <person name="Thomas B.C."/>
            <person name="Singh A."/>
            <person name="Wilkins M.J."/>
            <person name="Karaoz U."/>
            <person name="Brodie E.L."/>
            <person name="Williams K.H."/>
            <person name="Hubbard S.S."/>
            <person name="Banfield J.F."/>
        </authorList>
    </citation>
    <scope>NUCLEOTIDE SEQUENCE [LARGE SCALE GENOMIC DNA]</scope>
</reference>
<proteinExistence type="inferred from homology"/>
<dbReference type="Gene3D" id="3.30.1490.10">
    <property type="match status" value="1"/>
</dbReference>
<comment type="similarity">
    <text evidence="1">Belongs to the universal ribosomal protein uS8 family.</text>
</comment>
<protein>
    <recommendedName>
        <fullName evidence="4">Small ribosomal subunit protein uS8</fullName>
    </recommendedName>
    <alternativeName>
        <fullName evidence="5">30S ribosomal protein S8</fullName>
    </alternativeName>
</protein>
<dbReference type="GO" id="GO:0005840">
    <property type="term" value="C:ribosome"/>
    <property type="evidence" value="ECO:0007669"/>
    <property type="project" value="UniProtKB-KW"/>
</dbReference>
<evidence type="ECO:0000256" key="1">
    <source>
        <dbReference type="ARBA" id="ARBA00006471"/>
    </source>
</evidence>
<name>A0A1G1VKL3_9BACT</name>
<dbReference type="AlphaFoldDB" id="A0A1G1VKL3"/>
<dbReference type="Proteomes" id="UP000177324">
    <property type="component" value="Unassembled WGS sequence"/>
</dbReference>
<evidence type="ECO:0000256" key="2">
    <source>
        <dbReference type="ARBA" id="ARBA00022980"/>
    </source>
</evidence>
<evidence type="ECO:0000256" key="4">
    <source>
        <dbReference type="ARBA" id="ARBA00035258"/>
    </source>
</evidence>
<evidence type="ECO:0000256" key="5">
    <source>
        <dbReference type="ARBA" id="ARBA00035525"/>
    </source>
</evidence>
<dbReference type="GO" id="GO:0003735">
    <property type="term" value="F:structural constituent of ribosome"/>
    <property type="evidence" value="ECO:0007669"/>
    <property type="project" value="InterPro"/>
</dbReference>
<dbReference type="GO" id="GO:0006412">
    <property type="term" value="P:translation"/>
    <property type="evidence" value="ECO:0007669"/>
    <property type="project" value="InterPro"/>
</dbReference>
<keyword evidence="3" id="KW-0687">Ribonucleoprotein</keyword>
<comment type="caution">
    <text evidence="6">The sequence shown here is derived from an EMBL/GenBank/DDBJ whole genome shotgun (WGS) entry which is preliminary data.</text>
</comment>
<evidence type="ECO:0000313" key="7">
    <source>
        <dbReference type="Proteomes" id="UP000177324"/>
    </source>
</evidence>
<keyword evidence="2 6" id="KW-0689">Ribosomal protein</keyword>
<dbReference type="EMBL" id="MHCH01000058">
    <property type="protein sequence ID" value="OGY15886.1"/>
    <property type="molecule type" value="Genomic_DNA"/>
</dbReference>